<evidence type="ECO:0000256" key="19">
    <source>
        <dbReference type="ARBA" id="ARBA00051447"/>
    </source>
</evidence>
<feature type="transmembrane region" description="Helical" evidence="26">
    <location>
        <begin position="201"/>
        <end position="220"/>
    </location>
</feature>
<evidence type="ECO:0000256" key="21">
    <source>
        <dbReference type="ARBA" id="ARBA00056891"/>
    </source>
</evidence>
<evidence type="ECO:0000313" key="28">
    <source>
        <dbReference type="EMBL" id="CBY10194.1"/>
    </source>
</evidence>
<dbReference type="InterPro" id="IPR050382">
    <property type="entry name" value="MFS_Na/Anion_cotransporter"/>
</dbReference>
<dbReference type="GO" id="GO:0016323">
    <property type="term" value="C:basolateral plasma membrane"/>
    <property type="evidence" value="ECO:0007669"/>
    <property type="project" value="UniProtKB-SubCell"/>
</dbReference>
<evidence type="ECO:0000256" key="5">
    <source>
        <dbReference type="ARBA" id="ARBA00022448"/>
    </source>
</evidence>
<dbReference type="GO" id="GO:0030672">
    <property type="term" value="C:synaptic vesicle membrane"/>
    <property type="evidence" value="ECO:0007669"/>
    <property type="project" value="UniProtKB-SubCell"/>
</dbReference>
<reference evidence="28 29" key="1">
    <citation type="journal article" date="2010" name="Science">
        <title>Plasticity of animal genome architecture unmasked by rapid evolution of a pelagic tunicate.</title>
        <authorList>
            <person name="Denoeud F."/>
            <person name="Henriet S."/>
            <person name="Mungpakdee S."/>
            <person name="Aury J.M."/>
            <person name="Da Silva C."/>
            <person name="Brinkmann H."/>
            <person name="Mikhaleva J."/>
            <person name="Olsen L.C."/>
            <person name="Jubin C."/>
            <person name="Canestro C."/>
            <person name="Bouquet J.M."/>
            <person name="Danks G."/>
            <person name="Poulain J."/>
            <person name="Campsteijn C."/>
            <person name="Adamski M."/>
            <person name="Cross I."/>
            <person name="Yadetie F."/>
            <person name="Muffato M."/>
            <person name="Louis A."/>
            <person name="Butcher S."/>
            <person name="Tsagkogeorga G."/>
            <person name="Konrad A."/>
            <person name="Singh S."/>
            <person name="Jensen M.F."/>
            <person name="Cong E.H."/>
            <person name="Eikeseth-Otteraa H."/>
            <person name="Noel B."/>
            <person name="Anthouard V."/>
            <person name="Porcel B.M."/>
            <person name="Kachouri-Lafond R."/>
            <person name="Nishino A."/>
            <person name="Ugolini M."/>
            <person name="Chourrout P."/>
            <person name="Nishida H."/>
            <person name="Aasland R."/>
            <person name="Huzurbazar S."/>
            <person name="Westhof E."/>
            <person name="Delsuc F."/>
            <person name="Lehrach H."/>
            <person name="Reinhardt R."/>
            <person name="Weissenbach J."/>
            <person name="Roy S.W."/>
            <person name="Artiguenave F."/>
            <person name="Postlethwait J.H."/>
            <person name="Manak J.R."/>
            <person name="Thompson E.M."/>
            <person name="Jaillon O."/>
            <person name="Du Pasquier L."/>
            <person name="Boudinot P."/>
            <person name="Liberles D.A."/>
            <person name="Volff J.N."/>
            <person name="Philippe H."/>
            <person name="Lenhard B."/>
            <person name="Roest Crollius H."/>
            <person name="Wincker P."/>
            <person name="Chourrout D."/>
        </authorList>
    </citation>
    <scope>NUCLEOTIDE SEQUENCE [LARGE SCALE GENOMIC DNA]</scope>
</reference>
<dbReference type="GO" id="GO:0006820">
    <property type="term" value="P:monoatomic anion transport"/>
    <property type="evidence" value="ECO:0007669"/>
    <property type="project" value="TreeGrafter"/>
</dbReference>
<dbReference type="InterPro" id="IPR011701">
    <property type="entry name" value="MFS"/>
</dbReference>
<dbReference type="Proteomes" id="UP000001307">
    <property type="component" value="Unassembled WGS sequence"/>
</dbReference>
<feature type="transmembrane region" description="Helical" evidence="26">
    <location>
        <begin position="393"/>
        <end position="414"/>
    </location>
</feature>
<evidence type="ECO:0000256" key="14">
    <source>
        <dbReference type="ARBA" id="ARBA00023329"/>
    </source>
</evidence>
<feature type="transmembrane region" description="Helical" evidence="26">
    <location>
        <begin position="295"/>
        <end position="316"/>
    </location>
</feature>
<dbReference type="InterPro" id="IPR020846">
    <property type="entry name" value="MFS_dom"/>
</dbReference>
<comment type="catalytic activity">
    <reaction evidence="19">
        <text>L-glutamate(out) = L-glutamate(in)</text>
        <dbReference type="Rhea" id="RHEA:66336"/>
        <dbReference type="ChEBI" id="CHEBI:29985"/>
    </reaction>
    <physiologicalReaction direction="left-to-right" evidence="19">
        <dbReference type="Rhea" id="RHEA:66337"/>
    </physiologicalReaction>
</comment>
<dbReference type="GO" id="GO:0005765">
    <property type="term" value="C:lysosomal membrane"/>
    <property type="evidence" value="ECO:0007669"/>
    <property type="project" value="UniProtKB-SubCell"/>
</dbReference>
<sequence>MEENLNEIINSEQEEKYDPQIWKLKRYQNAFLVFWGFAAVYALRVNLSVAIVQMVPPVKNSTKVDYSTPNDPTYDWTPDQQGVILGSFFYGYITTQVLGGYLADRFGAKILLGVGIGCTAFLTIITRQMADAGFAAMVALRVLEGIGEGVTFPAAASFWGKWAPPNERARLAGFSFSGAQFGTIISMPLSGWLCQTVGWSAMFYIFGSISLIWVVLWFWLAANSPEESKTIDAKREFIISQIPPPKEDHSVPWKNIFCCLPFWGILLTHTCYNWTFYAFLTCLPKYLNNVHGFDISSAGIIGALPYICMFICIVVQGNLSDRLLEKKIMSRTAVRRVFNSIGTILPAIVLPFITVLGCNKDGVVALICISVGFCGFVFSGYNTPNHGDLSPRFSGALFGITNTVGTIPVNGFLAPQVLLLITGDNSSSVDAWSPVWYISMAINLFGSICYMLTASGNLQPWDKGPMLLKDQWEFEKKQFCFKEVEDDREEILDSGEENPYFE</sequence>
<feature type="transmembrane region" description="Helical" evidence="26">
    <location>
        <begin position="30"/>
        <end position="55"/>
    </location>
</feature>
<feature type="transmembrane region" description="Helical" evidence="26">
    <location>
        <begin position="83"/>
        <end position="103"/>
    </location>
</feature>
<keyword evidence="29" id="KW-1185">Reference proteome</keyword>
<evidence type="ECO:0000256" key="23">
    <source>
        <dbReference type="ARBA" id="ARBA00080244"/>
    </source>
</evidence>
<comment type="catalytic activity">
    <reaction evidence="18">
        <text>N-acetyl-L-aspartyl-L-glutamate(out) = N-acetyl-L-aspartyl-L-glutamate(in)</text>
        <dbReference type="Rhea" id="RHEA:72599"/>
        <dbReference type="ChEBI" id="CHEBI:76931"/>
    </reaction>
    <physiologicalReaction direction="left-to-right" evidence="18">
        <dbReference type="Rhea" id="RHEA:72600"/>
    </physiologicalReaction>
</comment>
<evidence type="ECO:0000256" key="3">
    <source>
        <dbReference type="ARBA" id="ARBA00004638"/>
    </source>
</evidence>
<dbReference type="Pfam" id="PF07690">
    <property type="entry name" value="MFS_1"/>
    <property type="match status" value="1"/>
</dbReference>
<keyword evidence="6" id="KW-1003">Cell membrane</keyword>
<evidence type="ECO:0000256" key="24">
    <source>
        <dbReference type="ARBA" id="ARBA00081195"/>
    </source>
</evidence>
<evidence type="ECO:0000256" key="10">
    <source>
        <dbReference type="ARBA" id="ARBA00023018"/>
    </source>
</evidence>
<dbReference type="PROSITE" id="PS50850">
    <property type="entry name" value="MFS"/>
    <property type="match status" value="1"/>
</dbReference>
<keyword evidence="14" id="KW-0968">Cytoplasmic vesicle</keyword>
<comment type="catalytic activity">
    <reaction evidence="15">
        <text>2 nitrate(out) + H(+)(out) = 2 nitrate(in) + H(+)(in)</text>
        <dbReference type="Rhea" id="RHEA:71539"/>
        <dbReference type="ChEBI" id="CHEBI:15378"/>
        <dbReference type="ChEBI" id="CHEBI:17632"/>
    </reaction>
    <physiologicalReaction direction="left-to-right" evidence="15">
        <dbReference type="Rhea" id="RHEA:71540"/>
    </physiologicalReaction>
</comment>
<evidence type="ECO:0000256" key="15">
    <source>
        <dbReference type="ARBA" id="ARBA00050101"/>
    </source>
</evidence>
<comment type="catalytic activity">
    <reaction evidence="17">
        <text>N-acetylneuraminate(in) + H(+)(in) = N-acetylneuraminate(out) + H(+)(out)</text>
        <dbReference type="Rhea" id="RHEA:28987"/>
        <dbReference type="ChEBI" id="CHEBI:15378"/>
        <dbReference type="ChEBI" id="CHEBI:35418"/>
    </reaction>
    <physiologicalReaction direction="right-to-left" evidence="17">
        <dbReference type="Rhea" id="RHEA:28989"/>
    </physiologicalReaction>
</comment>
<feature type="transmembrane region" description="Helical" evidence="26">
    <location>
        <begin position="171"/>
        <end position="189"/>
    </location>
</feature>
<feature type="transmembrane region" description="Helical" evidence="26">
    <location>
        <begin position="136"/>
        <end position="159"/>
    </location>
</feature>
<comment type="subcellular location">
    <subcellularLocation>
        <location evidence="2">Basolateral cell membrane</location>
        <topology evidence="2">Multi-pass membrane protein</topology>
    </subcellularLocation>
    <subcellularLocation>
        <location evidence="3">Cytoplasmic vesicle</location>
        <location evidence="3">Secretory vesicle membrane</location>
        <topology evidence="3">Multi-pass membrane protein</topology>
    </subcellularLocation>
    <subcellularLocation>
        <location evidence="1">Cytoplasmic vesicle</location>
        <location evidence="1">Secretory vesicle</location>
        <location evidence="1">Synaptic vesicle membrane</location>
    </subcellularLocation>
    <subcellularLocation>
        <location evidence="4">Lysosome membrane</location>
    </subcellularLocation>
</comment>
<keyword evidence="10" id="KW-0770">Synapse</keyword>
<dbReference type="PANTHER" id="PTHR11662">
    <property type="entry name" value="SOLUTE CARRIER FAMILY 17"/>
    <property type="match status" value="1"/>
</dbReference>
<dbReference type="FunCoup" id="E4XHX8">
    <property type="interactions" value="4"/>
</dbReference>
<evidence type="ECO:0000256" key="9">
    <source>
        <dbReference type="ARBA" id="ARBA00022989"/>
    </source>
</evidence>
<evidence type="ECO:0000256" key="2">
    <source>
        <dbReference type="ARBA" id="ARBA00004554"/>
    </source>
</evidence>
<keyword evidence="5" id="KW-0813">Transport</keyword>
<dbReference type="AlphaFoldDB" id="E4XHX8"/>
<keyword evidence="12" id="KW-0325">Glycoprotein</keyword>
<name>E4XHX8_OIKDI</name>
<evidence type="ECO:0000256" key="12">
    <source>
        <dbReference type="ARBA" id="ARBA00023180"/>
    </source>
</evidence>
<evidence type="ECO:0000256" key="7">
    <source>
        <dbReference type="ARBA" id="ARBA00022692"/>
    </source>
</evidence>
<dbReference type="Gene3D" id="1.20.1250.20">
    <property type="entry name" value="MFS general substrate transporter like domains"/>
    <property type="match status" value="2"/>
</dbReference>
<dbReference type="GO" id="GO:0015293">
    <property type="term" value="F:symporter activity"/>
    <property type="evidence" value="ECO:0007669"/>
    <property type="project" value="UniProtKB-KW"/>
</dbReference>
<evidence type="ECO:0000259" key="27">
    <source>
        <dbReference type="PROSITE" id="PS50850"/>
    </source>
</evidence>
<evidence type="ECO:0000256" key="8">
    <source>
        <dbReference type="ARBA" id="ARBA00022847"/>
    </source>
</evidence>
<evidence type="ECO:0000256" key="4">
    <source>
        <dbReference type="ARBA" id="ARBA00004656"/>
    </source>
</evidence>
<accession>E4XHX8</accession>
<comment type="catalytic activity">
    <reaction evidence="20">
        <text>D-glucuronate(out) + H(+)(out) = D-glucuronate(in) + H(+)(in)</text>
        <dbReference type="Rhea" id="RHEA:72591"/>
        <dbReference type="ChEBI" id="CHEBI:15378"/>
        <dbReference type="ChEBI" id="CHEBI:58720"/>
    </reaction>
    <physiologicalReaction direction="left-to-right" evidence="20">
        <dbReference type="Rhea" id="RHEA:72592"/>
    </physiologicalReaction>
</comment>
<dbReference type="InterPro" id="IPR036259">
    <property type="entry name" value="MFS_trans_sf"/>
</dbReference>
<evidence type="ECO:0000256" key="17">
    <source>
        <dbReference type="ARBA" id="ARBA00050625"/>
    </source>
</evidence>
<gene>
    <name evidence="28" type="ORF">GSOID_T00011128001</name>
</gene>
<evidence type="ECO:0000256" key="26">
    <source>
        <dbReference type="SAM" id="Phobius"/>
    </source>
</evidence>
<comment type="catalytic activity">
    <reaction evidence="16">
        <text>L-aspartate(out) = L-aspartate(in)</text>
        <dbReference type="Rhea" id="RHEA:66332"/>
        <dbReference type="ChEBI" id="CHEBI:29991"/>
    </reaction>
    <physiologicalReaction direction="left-to-right" evidence="16">
        <dbReference type="Rhea" id="RHEA:66333"/>
    </physiologicalReaction>
</comment>
<organism evidence="28 29">
    <name type="scientific">Oikopleura dioica</name>
    <name type="common">Tunicate</name>
    <dbReference type="NCBI Taxonomy" id="34765"/>
    <lineage>
        <taxon>Eukaryota</taxon>
        <taxon>Metazoa</taxon>
        <taxon>Chordata</taxon>
        <taxon>Tunicata</taxon>
        <taxon>Appendicularia</taxon>
        <taxon>Copelata</taxon>
        <taxon>Oikopleuridae</taxon>
        <taxon>Oikopleura</taxon>
    </lineage>
</organism>
<evidence type="ECO:0000256" key="20">
    <source>
        <dbReference type="ARBA" id="ARBA00051612"/>
    </source>
</evidence>
<feature type="transmembrane region" description="Helical" evidence="26">
    <location>
        <begin position="363"/>
        <end position="381"/>
    </location>
</feature>
<comment type="function">
    <text evidence="21">Receptor for CM101, a polysaccharide produced by group B Streptococcus with antipathoangiogenic properties.</text>
</comment>
<dbReference type="OrthoDB" id="2985014at2759"/>
<evidence type="ECO:0000256" key="11">
    <source>
        <dbReference type="ARBA" id="ARBA00023136"/>
    </source>
</evidence>
<evidence type="ECO:0000256" key="22">
    <source>
        <dbReference type="ARBA" id="ARBA00069713"/>
    </source>
</evidence>
<feature type="transmembrane region" description="Helical" evidence="26">
    <location>
        <begin position="110"/>
        <end position="130"/>
    </location>
</feature>
<dbReference type="PANTHER" id="PTHR11662:SF399">
    <property type="entry name" value="FI19708P1-RELATED"/>
    <property type="match status" value="1"/>
</dbReference>
<evidence type="ECO:0000313" key="29">
    <source>
        <dbReference type="Proteomes" id="UP000001307"/>
    </source>
</evidence>
<dbReference type="SUPFAM" id="SSF103473">
    <property type="entry name" value="MFS general substrate transporter"/>
    <property type="match status" value="1"/>
</dbReference>
<feature type="domain" description="Major facilitator superfamily (MFS) profile" evidence="27">
    <location>
        <begin position="32"/>
        <end position="458"/>
    </location>
</feature>
<dbReference type="GO" id="GO:0046942">
    <property type="term" value="P:carboxylic acid transport"/>
    <property type="evidence" value="ECO:0007669"/>
    <property type="project" value="UniProtKB-ARBA"/>
</dbReference>
<keyword evidence="13" id="KW-0458">Lysosome</keyword>
<evidence type="ECO:0000256" key="13">
    <source>
        <dbReference type="ARBA" id="ARBA00023228"/>
    </source>
</evidence>
<evidence type="ECO:0000256" key="25">
    <source>
        <dbReference type="ARBA" id="ARBA00081925"/>
    </source>
</evidence>
<dbReference type="EMBL" id="FN653053">
    <property type="protein sequence ID" value="CBY10194.1"/>
    <property type="molecule type" value="Genomic_DNA"/>
</dbReference>
<keyword evidence="7 26" id="KW-0812">Transmembrane</keyword>
<dbReference type="FunFam" id="1.20.1250.20:FF:000003">
    <property type="entry name" value="Solute carrier family 17 member 3"/>
    <property type="match status" value="1"/>
</dbReference>
<keyword evidence="11 26" id="KW-0472">Membrane</keyword>
<feature type="transmembrane region" description="Helical" evidence="26">
    <location>
        <begin position="256"/>
        <end position="275"/>
    </location>
</feature>
<dbReference type="FunFam" id="1.20.1250.20:FF:000067">
    <property type="entry name" value="sialin isoform X2"/>
    <property type="match status" value="1"/>
</dbReference>
<dbReference type="InParanoid" id="E4XHX8"/>
<dbReference type="CDD" id="cd17318">
    <property type="entry name" value="MFS_SLC17"/>
    <property type="match status" value="1"/>
</dbReference>
<protein>
    <recommendedName>
        <fullName evidence="22">Sialin</fullName>
    </recommendedName>
    <alternativeName>
        <fullName evidence="25">H(+)/nitrate cotransporter</fullName>
    </alternativeName>
    <alternativeName>
        <fullName evidence="23">H(+)/sialic acid cotransporter</fullName>
    </alternativeName>
    <alternativeName>
        <fullName evidence="24">Vesicular excitatory amino acid transporter</fullName>
    </alternativeName>
</protein>
<evidence type="ECO:0000256" key="6">
    <source>
        <dbReference type="ARBA" id="ARBA00022475"/>
    </source>
</evidence>
<evidence type="ECO:0000256" key="16">
    <source>
        <dbReference type="ARBA" id="ARBA00050554"/>
    </source>
</evidence>
<keyword evidence="9 26" id="KW-1133">Transmembrane helix</keyword>
<feature type="transmembrane region" description="Helical" evidence="26">
    <location>
        <begin position="434"/>
        <end position="453"/>
    </location>
</feature>
<evidence type="ECO:0000256" key="18">
    <source>
        <dbReference type="ARBA" id="ARBA00051403"/>
    </source>
</evidence>
<keyword evidence="8" id="KW-0769">Symport</keyword>
<evidence type="ECO:0000256" key="1">
    <source>
        <dbReference type="ARBA" id="ARBA00004432"/>
    </source>
</evidence>
<feature type="transmembrane region" description="Helical" evidence="26">
    <location>
        <begin position="337"/>
        <end position="357"/>
    </location>
</feature>
<dbReference type="GO" id="GO:0016324">
    <property type="term" value="C:apical plasma membrane"/>
    <property type="evidence" value="ECO:0007669"/>
    <property type="project" value="TreeGrafter"/>
</dbReference>
<proteinExistence type="predicted"/>